<evidence type="ECO:0000256" key="1">
    <source>
        <dbReference type="SAM" id="SignalP"/>
    </source>
</evidence>
<dbReference type="EMBL" id="JAGETQ010000279">
    <property type="protein sequence ID" value="MBO1916791.1"/>
    <property type="molecule type" value="Genomic_DNA"/>
</dbReference>
<comment type="caution">
    <text evidence="2">The sequence shown here is derived from an EMBL/GenBank/DDBJ whole genome shotgun (WGS) entry which is preliminary data.</text>
</comment>
<reference evidence="2" key="1">
    <citation type="submission" date="2021-03" db="EMBL/GenBank/DDBJ databases">
        <title>Molecular epidemiology and mechanisms of colistin and carbapenem resistance in Enterobacteriaceae from clinical isolates, the environment and porcine samples in Pretoria, South Africa.</title>
        <authorList>
            <person name="Bogoshi D."/>
            <person name="Mbelle N.M."/>
            <person name="Naidoo V."/>
            <person name="Osei Sekyere J."/>
        </authorList>
    </citation>
    <scope>NUCLEOTIDE SEQUENCE</scope>
    <source>
        <strain evidence="2">C052</strain>
    </source>
</reference>
<feature type="signal peptide" evidence="1">
    <location>
        <begin position="1"/>
        <end position="28"/>
    </location>
</feature>
<protein>
    <recommendedName>
        <fullName evidence="4">Serine-type D-Ala-D-Ala carboxypeptidase</fullName>
    </recommendedName>
</protein>
<dbReference type="AlphaFoldDB" id="A0A939NHF0"/>
<dbReference type="Proteomes" id="UP000664477">
    <property type="component" value="Unassembled WGS sequence"/>
</dbReference>
<sequence>MNNVAPSRIVRHTVLGSALLMTANIANANETFPNTSIPAAPAIDAEAYILIDYNSGKVLKVMLTNAVIRRV</sequence>
<evidence type="ECO:0008006" key="4">
    <source>
        <dbReference type="Google" id="ProtNLM"/>
    </source>
</evidence>
<evidence type="ECO:0000313" key="3">
    <source>
        <dbReference type="Proteomes" id="UP000664477"/>
    </source>
</evidence>
<gene>
    <name evidence="2" type="ORF">J4727_20935</name>
</gene>
<keyword evidence="1" id="KW-0732">Signal</keyword>
<feature type="chain" id="PRO_5036676805" description="Serine-type D-Ala-D-Ala carboxypeptidase" evidence="1">
    <location>
        <begin position="29"/>
        <end position="71"/>
    </location>
</feature>
<name>A0A939NHF0_PRORE</name>
<evidence type="ECO:0000313" key="2">
    <source>
        <dbReference type="EMBL" id="MBO1916791.1"/>
    </source>
</evidence>
<organism evidence="2 3">
    <name type="scientific">Providencia rettgeri</name>
    <dbReference type="NCBI Taxonomy" id="587"/>
    <lineage>
        <taxon>Bacteria</taxon>
        <taxon>Pseudomonadati</taxon>
        <taxon>Pseudomonadota</taxon>
        <taxon>Gammaproteobacteria</taxon>
        <taxon>Enterobacterales</taxon>
        <taxon>Morganellaceae</taxon>
        <taxon>Providencia</taxon>
    </lineage>
</organism>
<proteinExistence type="predicted"/>
<accession>A0A939NHF0</accession>